<comment type="similarity">
    <text evidence="2 5">Belongs to the IL-1 family.</text>
</comment>
<name>A0A8B7SYC2_HIPAR</name>
<evidence type="ECO:0000256" key="2">
    <source>
        <dbReference type="ARBA" id="ARBA00010448"/>
    </source>
</evidence>
<sequence length="165" mass="18196">MPEAHHQCTQAVLQAKDPLSGSISDLSQQVWVLQGQTIVAVPRSDSVAPVMVTIFPCKFPESLDQGKGTPIYFAIQNPEMCLCCEAVGGQPALQLKEEKILDLYNEAEPVRAFLFYHVQLGSTSTFESVAFPGWFLASADRGQPIFLTSDQGTNYNTAFNLHIRF</sequence>
<dbReference type="PANTHER" id="PTHR10078:SF27">
    <property type="entry name" value="INTERLEUKIN-36 GAMMA"/>
    <property type="match status" value="1"/>
</dbReference>
<dbReference type="Gene3D" id="2.80.10.50">
    <property type="match status" value="1"/>
</dbReference>
<dbReference type="PRINTS" id="PR01360">
    <property type="entry name" value="INTRLEUKIN1X"/>
</dbReference>
<evidence type="ECO:0000256" key="4">
    <source>
        <dbReference type="ARBA" id="ARBA00034096"/>
    </source>
</evidence>
<dbReference type="GO" id="GO:0071222">
    <property type="term" value="P:cellular response to lipopolysaccharide"/>
    <property type="evidence" value="ECO:0007669"/>
    <property type="project" value="TreeGrafter"/>
</dbReference>
<protein>
    <recommendedName>
        <fullName evidence="5">Interleukin-1</fullName>
    </recommendedName>
</protein>
<dbReference type="CDD" id="cd23300">
    <property type="entry name" value="beta-trefoil_IL36"/>
    <property type="match status" value="1"/>
</dbReference>
<dbReference type="InterPro" id="IPR008996">
    <property type="entry name" value="IL1/FGF"/>
</dbReference>
<dbReference type="PRINTS" id="PR00264">
    <property type="entry name" value="INTERLEUKIN1"/>
</dbReference>
<dbReference type="GO" id="GO:0002437">
    <property type="term" value="P:inflammatory response to antigenic stimulus"/>
    <property type="evidence" value="ECO:0007669"/>
    <property type="project" value="TreeGrafter"/>
</dbReference>
<accession>A0A8B7SYC2</accession>
<keyword evidence="3 5" id="KW-0964">Secreted</keyword>
<dbReference type="GO" id="GO:0005125">
    <property type="term" value="F:cytokine activity"/>
    <property type="evidence" value="ECO:0007669"/>
    <property type="project" value="UniProtKB-UniRule"/>
</dbReference>
<dbReference type="SUPFAM" id="SSF50353">
    <property type="entry name" value="Cytokine"/>
    <property type="match status" value="1"/>
</dbReference>
<dbReference type="GeneID" id="109393530"/>
<keyword evidence="6" id="KW-1185">Reference proteome</keyword>
<dbReference type="PANTHER" id="PTHR10078">
    <property type="entry name" value="INTERLEUKIN-1 FAMILY MEMBER"/>
    <property type="match status" value="1"/>
</dbReference>
<reference evidence="7" key="1">
    <citation type="submission" date="2025-08" db="UniProtKB">
        <authorList>
            <consortium name="RefSeq"/>
        </authorList>
    </citation>
    <scope>IDENTIFICATION</scope>
    <source>
        <tissue evidence="7">Muscle</tissue>
    </source>
</reference>
<evidence type="ECO:0000256" key="3">
    <source>
        <dbReference type="ARBA" id="ARBA00022525"/>
    </source>
</evidence>
<dbReference type="InterPro" id="IPR003297">
    <property type="entry name" value="IL-1RA/IL-36"/>
</dbReference>
<evidence type="ECO:0000256" key="1">
    <source>
        <dbReference type="ARBA" id="ARBA00004613"/>
    </source>
</evidence>
<gene>
    <name evidence="7" type="primary">IL36G</name>
</gene>
<comment type="subcellular location">
    <subcellularLocation>
        <location evidence="1 5">Secreted</location>
    </subcellularLocation>
</comment>
<evidence type="ECO:0000313" key="7">
    <source>
        <dbReference type="RefSeq" id="XP_019518411.1"/>
    </source>
</evidence>
<dbReference type="InterPro" id="IPR000975">
    <property type="entry name" value="IL-1_fam"/>
</dbReference>
<dbReference type="GO" id="GO:0019221">
    <property type="term" value="P:cytokine-mediated signaling pathway"/>
    <property type="evidence" value="ECO:0007669"/>
    <property type="project" value="TreeGrafter"/>
</dbReference>
<dbReference type="Pfam" id="PF00340">
    <property type="entry name" value="IL1"/>
    <property type="match status" value="1"/>
</dbReference>
<dbReference type="GO" id="GO:0005615">
    <property type="term" value="C:extracellular space"/>
    <property type="evidence" value="ECO:0007669"/>
    <property type="project" value="InterPro"/>
</dbReference>
<evidence type="ECO:0000313" key="6">
    <source>
        <dbReference type="Proteomes" id="UP000694851"/>
    </source>
</evidence>
<dbReference type="CTD" id="56300"/>
<dbReference type="Proteomes" id="UP000694851">
    <property type="component" value="Unplaced"/>
</dbReference>
<dbReference type="FunFam" id="2.80.10.50:FF:000013">
    <property type="entry name" value="Interleukin-1"/>
    <property type="match status" value="1"/>
</dbReference>
<dbReference type="RefSeq" id="XP_019518411.1">
    <property type="nucleotide sequence ID" value="XM_019662866.1"/>
</dbReference>
<dbReference type="OrthoDB" id="9449069at2759"/>
<dbReference type="AlphaFoldDB" id="A0A8B7SYC2"/>
<dbReference type="SMART" id="SM00125">
    <property type="entry name" value="IL1"/>
    <property type="match status" value="1"/>
</dbReference>
<dbReference type="KEGG" id="hai:109393530"/>
<proteinExistence type="inferred from homology"/>
<dbReference type="GO" id="GO:0005149">
    <property type="term" value="F:interleukin-1 receptor binding"/>
    <property type="evidence" value="ECO:0007669"/>
    <property type="project" value="UniProtKB-UniRule"/>
</dbReference>
<organism evidence="6 7">
    <name type="scientific">Hipposideros armiger</name>
    <name type="common">Great Himalayan leaf-nosed bat</name>
    <dbReference type="NCBI Taxonomy" id="186990"/>
    <lineage>
        <taxon>Eukaryota</taxon>
        <taxon>Metazoa</taxon>
        <taxon>Chordata</taxon>
        <taxon>Craniata</taxon>
        <taxon>Vertebrata</taxon>
        <taxon>Euteleostomi</taxon>
        <taxon>Mammalia</taxon>
        <taxon>Eutheria</taxon>
        <taxon>Laurasiatheria</taxon>
        <taxon>Chiroptera</taxon>
        <taxon>Yinpterochiroptera</taxon>
        <taxon>Rhinolophoidea</taxon>
        <taxon>Hipposideridae</taxon>
        <taxon>Hipposideros</taxon>
    </lineage>
</organism>
<evidence type="ECO:0000256" key="5">
    <source>
        <dbReference type="RuleBase" id="RU003753"/>
    </source>
</evidence>
<dbReference type="GO" id="GO:0010628">
    <property type="term" value="P:positive regulation of gene expression"/>
    <property type="evidence" value="ECO:0007669"/>
    <property type="project" value="TreeGrafter"/>
</dbReference>
<comment type="function">
    <text evidence="4">Anti-inflammatory antagonist of interleukin-1 family of proinflammatory cytokines such as interleukin-1beta/IL1B and interleukin-1alpha/IL1A. Protects from immune dysregulation and uncontrolled systemic inflammation triggered by IL1 for a range of innate stimulatory agents such as pathogens.</text>
</comment>